<proteinExistence type="predicted"/>
<sequence length="141" mass="15203">METILHNAPLMAAILAWFLAQLTKVIFKLFKEREFDFAQFFASGGMPSSHSSTVTALAAGVGMEEGVASSIFAVAAIFAIIVMYDASGVRLAVSKQAKILNDFFHGRQTNYKKLNELVGHTPYQVVVGAILGIVVGVSYCL</sequence>
<dbReference type="EMBL" id="JOTN01000011">
    <property type="protein sequence ID" value="KEK18811.1"/>
    <property type="molecule type" value="Genomic_DNA"/>
</dbReference>
<feature type="transmembrane region" description="Helical" evidence="1">
    <location>
        <begin position="6"/>
        <end position="27"/>
    </location>
</feature>
<accession>A0A073JX29</accession>
<dbReference type="STRING" id="574376.BAMA_03270"/>
<keyword evidence="1" id="KW-0812">Transmembrane</keyword>
<dbReference type="PANTHER" id="PTHR31446">
    <property type="entry name" value="ACID PHOSPHATASE/VANADIUM-DEPENDENT HALOPEROXIDASE-RELATED PROTEIN"/>
    <property type="match status" value="1"/>
</dbReference>
<gene>
    <name evidence="2" type="ORF">BAMA_03270</name>
</gene>
<evidence type="ECO:0000313" key="2">
    <source>
        <dbReference type="EMBL" id="KEK18811.1"/>
    </source>
</evidence>
<comment type="caution">
    <text evidence="2">The sequence shown here is derived from an EMBL/GenBank/DDBJ whole genome shotgun (WGS) entry which is preliminary data.</text>
</comment>
<dbReference type="InterPro" id="IPR003832">
    <property type="entry name" value="DUF212"/>
</dbReference>
<keyword evidence="1" id="KW-1133">Transmembrane helix</keyword>
<organism evidence="2 3">
    <name type="scientific">Bacillus manliponensis</name>
    <dbReference type="NCBI Taxonomy" id="574376"/>
    <lineage>
        <taxon>Bacteria</taxon>
        <taxon>Bacillati</taxon>
        <taxon>Bacillota</taxon>
        <taxon>Bacilli</taxon>
        <taxon>Bacillales</taxon>
        <taxon>Bacillaceae</taxon>
        <taxon>Bacillus</taxon>
        <taxon>Bacillus cereus group</taxon>
    </lineage>
</organism>
<name>A0A073JX29_9BACI</name>
<dbReference type="OrthoDB" id="9792681at2"/>
<dbReference type="Proteomes" id="UP000027822">
    <property type="component" value="Unassembled WGS sequence"/>
</dbReference>
<feature type="transmembrane region" description="Helical" evidence="1">
    <location>
        <begin position="121"/>
        <end position="140"/>
    </location>
</feature>
<evidence type="ECO:0000313" key="3">
    <source>
        <dbReference type="Proteomes" id="UP000027822"/>
    </source>
</evidence>
<dbReference type="AlphaFoldDB" id="A0A073JX29"/>
<keyword evidence="1" id="KW-0472">Membrane</keyword>
<dbReference type="eggNOG" id="COG1963">
    <property type="taxonomic scope" value="Bacteria"/>
</dbReference>
<reference evidence="2 3" key="1">
    <citation type="submission" date="2014-06" db="EMBL/GenBank/DDBJ databases">
        <title>Draft genome sequence of Bacillus manliponensis JCM 15802 (MCCC 1A00708).</title>
        <authorList>
            <person name="Lai Q."/>
            <person name="Liu Y."/>
            <person name="Shao Z."/>
        </authorList>
    </citation>
    <scope>NUCLEOTIDE SEQUENCE [LARGE SCALE GENOMIC DNA]</scope>
    <source>
        <strain evidence="2 3">JCM 15802</strain>
    </source>
</reference>
<dbReference type="RefSeq" id="WP_034639986.1">
    <property type="nucleotide sequence ID" value="NZ_CBCSJC010000012.1"/>
</dbReference>
<feature type="transmembrane region" description="Helical" evidence="1">
    <location>
        <begin position="66"/>
        <end position="84"/>
    </location>
</feature>
<evidence type="ECO:0000256" key="1">
    <source>
        <dbReference type="SAM" id="Phobius"/>
    </source>
</evidence>
<dbReference type="Pfam" id="PF02681">
    <property type="entry name" value="DUF212"/>
    <property type="match status" value="1"/>
</dbReference>
<protein>
    <submittedName>
        <fullName evidence="2">Membrane protein</fullName>
    </submittedName>
</protein>
<dbReference type="PANTHER" id="PTHR31446:SF29">
    <property type="entry name" value="ACID PHOSPHATASE_VANADIUM-DEPENDENT HALOPEROXIDASE-RELATED PROTEIN"/>
    <property type="match status" value="1"/>
</dbReference>
<keyword evidence="3" id="KW-1185">Reference proteome</keyword>